<name>A0A0D3JW05_EMIH1</name>
<reference evidence="2" key="2">
    <citation type="submission" date="2024-10" db="UniProtKB">
        <authorList>
            <consortium name="EnsemblProtists"/>
        </authorList>
    </citation>
    <scope>IDENTIFICATION</scope>
</reference>
<accession>A0A0D3JW05</accession>
<proteinExistence type="predicted"/>
<organism evidence="2 3">
    <name type="scientific">Emiliania huxleyi (strain CCMP1516)</name>
    <dbReference type="NCBI Taxonomy" id="280463"/>
    <lineage>
        <taxon>Eukaryota</taxon>
        <taxon>Haptista</taxon>
        <taxon>Haptophyta</taxon>
        <taxon>Prymnesiophyceae</taxon>
        <taxon>Isochrysidales</taxon>
        <taxon>Noelaerhabdaceae</taxon>
        <taxon>Emiliania</taxon>
    </lineage>
</organism>
<dbReference type="HOGENOM" id="CLU_928823_0_0_1"/>
<evidence type="ECO:0000313" key="2">
    <source>
        <dbReference type="EnsemblProtists" id="EOD27690"/>
    </source>
</evidence>
<feature type="domain" description="Protein ENHANCED DISEASE RESISTANCE 2 C-terminal" evidence="1">
    <location>
        <begin position="21"/>
        <end position="278"/>
    </location>
</feature>
<dbReference type="eggNOG" id="ENOG502S76H">
    <property type="taxonomic scope" value="Eukaryota"/>
</dbReference>
<dbReference type="PANTHER" id="PTHR31558:SF35">
    <property type="entry name" value="PROTEIN ENHANCED DISEASE RESISTANCE 2 C-TERMINAL DOMAIN-CONTAINING PROTEIN"/>
    <property type="match status" value="1"/>
</dbReference>
<dbReference type="Proteomes" id="UP000013827">
    <property type="component" value="Unassembled WGS sequence"/>
</dbReference>
<reference evidence="3" key="1">
    <citation type="journal article" date="2013" name="Nature">
        <title>Pan genome of the phytoplankton Emiliania underpins its global distribution.</title>
        <authorList>
            <person name="Read B.A."/>
            <person name="Kegel J."/>
            <person name="Klute M.J."/>
            <person name="Kuo A."/>
            <person name="Lefebvre S.C."/>
            <person name="Maumus F."/>
            <person name="Mayer C."/>
            <person name="Miller J."/>
            <person name="Monier A."/>
            <person name="Salamov A."/>
            <person name="Young J."/>
            <person name="Aguilar M."/>
            <person name="Claverie J.M."/>
            <person name="Frickenhaus S."/>
            <person name="Gonzalez K."/>
            <person name="Herman E.K."/>
            <person name="Lin Y.C."/>
            <person name="Napier J."/>
            <person name="Ogata H."/>
            <person name="Sarno A.F."/>
            <person name="Shmutz J."/>
            <person name="Schroeder D."/>
            <person name="de Vargas C."/>
            <person name="Verret F."/>
            <person name="von Dassow P."/>
            <person name="Valentin K."/>
            <person name="Van de Peer Y."/>
            <person name="Wheeler G."/>
            <person name="Dacks J.B."/>
            <person name="Delwiche C.F."/>
            <person name="Dyhrman S.T."/>
            <person name="Glockner G."/>
            <person name="John U."/>
            <person name="Richards T."/>
            <person name="Worden A.Z."/>
            <person name="Zhang X."/>
            <person name="Grigoriev I.V."/>
            <person name="Allen A.E."/>
            <person name="Bidle K."/>
            <person name="Borodovsky M."/>
            <person name="Bowler C."/>
            <person name="Brownlee C."/>
            <person name="Cock J.M."/>
            <person name="Elias M."/>
            <person name="Gladyshev V.N."/>
            <person name="Groth M."/>
            <person name="Guda C."/>
            <person name="Hadaegh A."/>
            <person name="Iglesias-Rodriguez M.D."/>
            <person name="Jenkins J."/>
            <person name="Jones B.M."/>
            <person name="Lawson T."/>
            <person name="Leese F."/>
            <person name="Lindquist E."/>
            <person name="Lobanov A."/>
            <person name="Lomsadze A."/>
            <person name="Malik S.B."/>
            <person name="Marsh M.E."/>
            <person name="Mackinder L."/>
            <person name="Mock T."/>
            <person name="Mueller-Roeber B."/>
            <person name="Pagarete A."/>
            <person name="Parker M."/>
            <person name="Probert I."/>
            <person name="Quesneville H."/>
            <person name="Raines C."/>
            <person name="Rensing S.A."/>
            <person name="Riano-Pachon D.M."/>
            <person name="Richier S."/>
            <person name="Rokitta S."/>
            <person name="Shiraiwa Y."/>
            <person name="Soanes D.M."/>
            <person name="van der Giezen M."/>
            <person name="Wahlund T.M."/>
            <person name="Williams B."/>
            <person name="Wilson W."/>
            <person name="Wolfe G."/>
            <person name="Wurch L.L."/>
        </authorList>
    </citation>
    <scope>NUCLEOTIDE SEQUENCE</scope>
</reference>
<evidence type="ECO:0000313" key="3">
    <source>
        <dbReference type="Proteomes" id="UP000013827"/>
    </source>
</evidence>
<dbReference type="OMA" id="FTIEAHT"/>
<keyword evidence="3" id="KW-1185">Reference proteome</keyword>
<dbReference type="RefSeq" id="XP_005780119.1">
    <property type="nucleotide sequence ID" value="XM_005780062.1"/>
</dbReference>
<sequence length="300" mass="31864">MAEPPPVLYPASPDSEAKVSECAGSQFNVRVGPNYARKGNKSPSDDSMYHLSSVHMFKAESCTKHLHMATRMPLPEPLVPADSPGLPLPQLLVVTLVVPEEGPAMFGGKEDGGPSMNCVMVFQLKEKTAEDAASEAPSPAVALLSRYYSMSIAIASGGSPTGAEKSEIQKMRACFKLIGQASNFSDLGLPAMLAGYNGKPVIINKTGELHQGKSSSGASYMEMDILVHKWQYIARKGLYSIKEHYCKLDAEVGFVIQGEADSELPERMLGAVEINGVDPTLLAKWPSSGDGDGDATGSGT</sequence>
<protein>
    <recommendedName>
        <fullName evidence="1">Protein ENHANCED DISEASE RESISTANCE 2 C-terminal domain-containing protein</fullName>
    </recommendedName>
</protein>
<dbReference type="PANTHER" id="PTHR31558">
    <property type="entry name" value="CW14 PROTEIN"/>
    <property type="match status" value="1"/>
</dbReference>
<dbReference type="GeneID" id="17273236"/>
<dbReference type="PaxDb" id="2903-EOD27690"/>
<dbReference type="InterPro" id="IPR009769">
    <property type="entry name" value="EDR2_C"/>
</dbReference>
<dbReference type="AlphaFoldDB" id="A0A0D3JW05"/>
<dbReference type="STRING" id="2903.R1EM03"/>
<dbReference type="EnsemblProtists" id="EOD27690">
    <property type="protein sequence ID" value="EOD27690"/>
    <property type="gene ID" value="EMIHUDRAFT_413817"/>
</dbReference>
<evidence type="ECO:0000259" key="1">
    <source>
        <dbReference type="Pfam" id="PF07059"/>
    </source>
</evidence>
<dbReference type="KEGG" id="ehx:EMIHUDRAFT_413817"/>
<dbReference type="Pfam" id="PF07059">
    <property type="entry name" value="EDR2_C"/>
    <property type="match status" value="1"/>
</dbReference>